<protein>
    <submittedName>
        <fullName evidence="1">FAD dependent oxidoreductase</fullName>
    </submittedName>
</protein>
<keyword evidence="2" id="KW-1185">Reference proteome</keyword>
<reference evidence="1" key="1">
    <citation type="submission" date="2021-02" db="EMBL/GenBank/DDBJ databases">
        <authorList>
            <consortium name="DOE Joint Genome Institute"/>
            <person name="Ahrendt S."/>
            <person name="Looney B.P."/>
            <person name="Miyauchi S."/>
            <person name="Morin E."/>
            <person name="Drula E."/>
            <person name="Courty P.E."/>
            <person name="Chicoki N."/>
            <person name="Fauchery L."/>
            <person name="Kohler A."/>
            <person name="Kuo A."/>
            <person name="Labutti K."/>
            <person name="Pangilinan J."/>
            <person name="Lipzen A."/>
            <person name="Riley R."/>
            <person name="Andreopoulos W."/>
            <person name="He G."/>
            <person name="Johnson J."/>
            <person name="Barry K.W."/>
            <person name="Grigoriev I.V."/>
            <person name="Nagy L."/>
            <person name="Hibbett D."/>
            <person name="Henrissat B."/>
            <person name="Matheny P.B."/>
            <person name="Labbe J."/>
            <person name="Martin F."/>
        </authorList>
    </citation>
    <scope>NUCLEOTIDE SEQUENCE</scope>
    <source>
        <strain evidence="1">FP105234-sp</strain>
    </source>
</reference>
<evidence type="ECO:0000313" key="2">
    <source>
        <dbReference type="Proteomes" id="UP000814033"/>
    </source>
</evidence>
<name>A0ACB8RGA6_9AGAM</name>
<dbReference type="Proteomes" id="UP000814033">
    <property type="component" value="Unassembled WGS sequence"/>
</dbReference>
<dbReference type="EMBL" id="MU276055">
    <property type="protein sequence ID" value="KAI0042630.1"/>
    <property type="molecule type" value="Genomic_DNA"/>
</dbReference>
<sequence length="430" mass="45792">MVAQKQDKILIVGAGCFGISTAYHLLARGFTDVTVIDRSDILPAPDAASTDLNKVVRTSYSDPYYTQLARDAIAAWKDEEMWGDTYHESGVLVVGSRDETPYASKGYENDAAIGARIIDLPTTDAIRSVFPAGVKLGGFNEVSAYLNKDGGWAFAAQGVARMTAKVVEMGGRVEAGVNVTGLARKDGKTVGVVCRDGKTIDADVVVAAAGSWTASTFAELELGDRCLSTGQSIATIQLTPDEGARYREVPIILDFSSGFYMFPPNQDNIVKMAIHETGFTSYIVNTDGGKGISTPRTVTSHGSDGLLIPQSRAKMLRTKLGAVYPELAEKPFSGTRMCWYTDSPDGDWVIGYYPSDAGLVLATSGSGHAYKFLPVIGSVVADTIDGTLDPALVSKFAVNRESVKIDLSRAPAARQDLAGEVFCTPGDLLP</sequence>
<organism evidence="1 2">
    <name type="scientific">Auriscalpium vulgare</name>
    <dbReference type="NCBI Taxonomy" id="40419"/>
    <lineage>
        <taxon>Eukaryota</taxon>
        <taxon>Fungi</taxon>
        <taxon>Dikarya</taxon>
        <taxon>Basidiomycota</taxon>
        <taxon>Agaricomycotina</taxon>
        <taxon>Agaricomycetes</taxon>
        <taxon>Russulales</taxon>
        <taxon>Auriscalpiaceae</taxon>
        <taxon>Auriscalpium</taxon>
    </lineage>
</organism>
<evidence type="ECO:0000313" key="1">
    <source>
        <dbReference type="EMBL" id="KAI0042630.1"/>
    </source>
</evidence>
<accession>A0ACB8RGA6</accession>
<proteinExistence type="predicted"/>
<gene>
    <name evidence="1" type="ORF">FA95DRAFT_1525204</name>
</gene>
<reference evidence="1" key="2">
    <citation type="journal article" date="2022" name="New Phytol.">
        <title>Evolutionary transition to the ectomycorrhizal habit in the genomes of a hyperdiverse lineage of mushroom-forming fungi.</title>
        <authorList>
            <person name="Looney B."/>
            <person name="Miyauchi S."/>
            <person name="Morin E."/>
            <person name="Drula E."/>
            <person name="Courty P.E."/>
            <person name="Kohler A."/>
            <person name="Kuo A."/>
            <person name="LaButti K."/>
            <person name="Pangilinan J."/>
            <person name="Lipzen A."/>
            <person name="Riley R."/>
            <person name="Andreopoulos W."/>
            <person name="He G."/>
            <person name="Johnson J."/>
            <person name="Nolan M."/>
            <person name="Tritt A."/>
            <person name="Barry K.W."/>
            <person name="Grigoriev I.V."/>
            <person name="Nagy L.G."/>
            <person name="Hibbett D."/>
            <person name="Henrissat B."/>
            <person name="Matheny P.B."/>
            <person name="Labbe J."/>
            <person name="Martin F.M."/>
        </authorList>
    </citation>
    <scope>NUCLEOTIDE SEQUENCE</scope>
    <source>
        <strain evidence="1">FP105234-sp</strain>
    </source>
</reference>
<comment type="caution">
    <text evidence="1">The sequence shown here is derived from an EMBL/GenBank/DDBJ whole genome shotgun (WGS) entry which is preliminary data.</text>
</comment>